<feature type="binding site" evidence="14">
    <location>
        <position position="158"/>
    </location>
    <ligand>
        <name>Mg(2+)</name>
        <dbReference type="ChEBI" id="CHEBI:18420"/>
        <label>1</label>
        <note>catalytic</note>
    </ligand>
</feature>
<evidence type="ECO:0000256" key="10">
    <source>
        <dbReference type="ARBA" id="ARBA00022842"/>
    </source>
</evidence>
<sequence length="344" mass="38077">MNFGGTLRINKFACFTLAFILFLIIYWRSGGSPYPADKNDLINLKTLLKAAIHAAELGGTKVAEGIKHDLDIKSKGKTKEGVNDPVTVADYASHCAMYYGLRNTFPKLMVVSEEHSKNDPKCEGQKPFETDAVLSNNRVIEYMNDELVFAKDITIWIDPLDATKEYTEGLYQYVTTMVCVAYKGIPIIGVIHYPFPSQNPQTYWGWIAKKTSSNVANVVHREENKEHPRVVVSISHQGKVSQIAKEAFGPKTTVAKAAGAGYKVMGVVNGTYDVYLHATAIKKWDLCAGDAIIRTVDGKMTTTKGDHIDYSPGTDVKVTGGILVTRYDHKYYLSKISNILPVTP</sequence>
<evidence type="ECO:0000256" key="5">
    <source>
        <dbReference type="ARBA" id="ARBA00009759"/>
    </source>
</evidence>
<evidence type="ECO:0000256" key="4">
    <source>
        <dbReference type="ARBA" id="ARBA00005152"/>
    </source>
</evidence>
<dbReference type="GO" id="GO:0012505">
    <property type="term" value="C:endomembrane system"/>
    <property type="evidence" value="ECO:0007669"/>
    <property type="project" value="TreeGrafter"/>
</dbReference>
<dbReference type="InterPro" id="IPR000760">
    <property type="entry name" value="Inositol_monophosphatase-like"/>
</dbReference>
<organism evidence="16 17">
    <name type="scientific">Parnassius apollo</name>
    <name type="common">Apollo butterfly</name>
    <name type="synonym">Papilio apollo</name>
    <dbReference type="NCBI Taxonomy" id="110799"/>
    <lineage>
        <taxon>Eukaryota</taxon>
        <taxon>Metazoa</taxon>
        <taxon>Ecdysozoa</taxon>
        <taxon>Arthropoda</taxon>
        <taxon>Hexapoda</taxon>
        <taxon>Insecta</taxon>
        <taxon>Pterygota</taxon>
        <taxon>Neoptera</taxon>
        <taxon>Endopterygota</taxon>
        <taxon>Lepidoptera</taxon>
        <taxon>Glossata</taxon>
        <taxon>Ditrysia</taxon>
        <taxon>Papilionoidea</taxon>
        <taxon>Papilionidae</taxon>
        <taxon>Parnassiinae</taxon>
        <taxon>Parnassini</taxon>
        <taxon>Parnassius</taxon>
        <taxon>Parnassius</taxon>
    </lineage>
</organism>
<evidence type="ECO:0000256" key="9">
    <source>
        <dbReference type="ARBA" id="ARBA00022801"/>
    </source>
</evidence>
<proteinExistence type="inferred from homology"/>
<dbReference type="GO" id="GO:0046872">
    <property type="term" value="F:metal ion binding"/>
    <property type="evidence" value="ECO:0007669"/>
    <property type="project" value="UniProtKB-KW"/>
</dbReference>
<dbReference type="EMBL" id="CAJQZP010000212">
    <property type="protein sequence ID" value="CAG4946454.1"/>
    <property type="molecule type" value="Genomic_DNA"/>
</dbReference>
<keyword evidence="12 15" id="KW-0472">Membrane</keyword>
<feature type="binding site" evidence="14">
    <location>
        <position position="161"/>
    </location>
    <ligand>
        <name>Mg(2+)</name>
        <dbReference type="ChEBI" id="CHEBI:18420"/>
        <label>1</label>
        <note>catalytic</note>
    </ligand>
</feature>
<comment type="subcellular location">
    <subcellularLocation>
        <location evidence="3">Membrane</location>
        <topology evidence="3">Single-pass membrane protein</topology>
    </subcellularLocation>
</comment>
<protein>
    <recommendedName>
        <fullName evidence="6">inositol-phosphate phosphatase</fullName>
        <ecNumber evidence="6">3.1.3.25</ecNumber>
    </recommendedName>
    <alternativeName>
        <fullName evidence="13">Myo-inositol monophosphatase A3</fullName>
    </alternativeName>
</protein>
<dbReference type="GO" id="GO:0016020">
    <property type="term" value="C:membrane"/>
    <property type="evidence" value="ECO:0007669"/>
    <property type="project" value="UniProtKB-SubCell"/>
</dbReference>
<evidence type="ECO:0000256" key="14">
    <source>
        <dbReference type="PIRSR" id="PIRSR600760-2"/>
    </source>
</evidence>
<evidence type="ECO:0000313" key="16">
    <source>
        <dbReference type="EMBL" id="CAG4946454.1"/>
    </source>
</evidence>
<keyword evidence="10 14" id="KW-0460">Magnesium</keyword>
<dbReference type="EC" id="3.1.3.25" evidence="6"/>
<comment type="catalytic activity">
    <reaction evidence="1">
        <text>a myo-inositol phosphate + H2O = myo-inositol + phosphate</text>
        <dbReference type="Rhea" id="RHEA:24056"/>
        <dbReference type="ChEBI" id="CHEBI:15377"/>
        <dbReference type="ChEBI" id="CHEBI:17268"/>
        <dbReference type="ChEBI" id="CHEBI:43474"/>
        <dbReference type="ChEBI" id="CHEBI:84139"/>
        <dbReference type="EC" id="3.1.3.25"/>
    </reaction>
</comment>
<dbReference type="PANTHER" id="PTHR43028">
    <property type="entry name" value="3'(2'),5'-BISPHOSPHATE NUCLEOTIDASE 1"/>
    <property type="match status" value="1"/>
</dbReference>
<dbReference type="PANTHER" id="PTHR43028:SF4">
    <property type="entry name" value="INOSITOL MONOPHOSPHATASE 3"/>
    <property type="match status" value="1"/>
</dbReference>
<feature type="binding site" evidence="14">
    <location>
        <position position="113"/>
    </location>
    <ligand>
        <name>Mg(2+)</name>
        <dbReference type="ChEBI" id="CHEBI:18420"/>
        <label>1</label>
        <note>catalytic</note>
    </ligand>
</feature>
<dbReference type="Pfam" id="PF00459">
    <property type="entry name" value="Inositol_P"/>
    <property type="match status" value="1"/>
</dbReference>
<feature type="transmembrane region" description="Helical" evidence="15">
    <location>
        <begin position="12"/>
        <end position="29"/>
    </location>
</feature>
<dbReference type="InterPro" id="IPR050725">
    <property type="entry name" value="CysQ/Inositol_MonoPase"/>
</dbReference>
<dbReference type="GO" id="GO:0005737">
    <property type="term" value="C:cytoplasm"/>
    <property type="evidence" value="ECO:0007669"/>
    <property type="project" value="UniProtKB-ARBA"/>
</dbReference>
<dbReference type="AlphaFoldDB" id="A0A8S3W8C1"/>
<comment type="similarity">
    <text evidence="5">Belongs to the inositol monophosphatase superfamily.</text>
</comment>
<keyword evidence="17" id="KW-1185">Reference proteome</keyword>
<dbReference type="OrthoDB" id="74460at2759"/>
<comment type="caution">
    <text evidence="16">The sequence shown here is derived from an EMBL/GenBank/DDBJ whole genome shotgun (WGS) entry which is preliminary data.</text>
</comment>
<evidence type="ECO:0000256" key="11">
    <source>
        <dbReference type="ARBA" id="ARBA00022989"/>
    </source>
</evidence>
<accession>A0A8S3W8C1</accession>
<evidence type="ECO:0000256" key="2">
    <source>
        <dbReference type="ARBA" id="ARBA00001946"/>
    </source>
</evidence>
<reference evidence="16" key="1">
    <citation type="submission" date="2021-04" db="EMBL/GenBank/DDBJ databases">
        <authorList>
            <person name="Tunstrom K."/>
        </authorList>
    </citation>
    <scope>NUCLEOTIDE SEQUENCE</scope>
</reference>
<keyword evidence="7 15" id="KW-0812">Transmembrane</keyword>
<keyword evidence="11 15" id="KW-1133">Transmembrane helix</keyword>
<evidence type="ECO:0000256" key="3">
    <source>
        <dbReference type="ARBA" id="ARBA00004167"/>
    </source>
</evidence>
<comment type="cofactor">
    <cofactor evidence="2 14">
        <name>Mg(2+)</name>
        <dbReference type="ChEBI" id="CHEBI:18420"/>
    </cofactor>
</comment>
<keyword evidence="8 14" id="KW-0479">Metal-binding</keyword>
<dbReference type="GO" id="GO:0052834">
    <property type="term" value="F:inositol monophosphate phosphatase activity"/>
    <property type="evidence" value="ECO:0007669"/>
    <property type="project" value="UniProtKB-EC"/>
</dbReference>
<evidence type="ECO:0000256" key="6">
    <source>
        <dbReference type="ARBA" id="ARBA00013106"/>
    </source>
</evidence>
<name>A0A8S3W8C1_PARAO</name>
<evidence type="ECO:0000256" key="7">
    <source>
        <dbReference type="ARBA" id="ARBA00022692"/>
    </source>
</evidence>
<evidence type="ECO:0000256" key="8">
    <source>
        <dbReference type="ARBA" id="ARBA00022723"/>
    </source>
</evidence>
<feature type="binding site" evidence="14">
    <location>
        <position position="160"/>
    </location>
    <ligand>
        <name>Mg(2+)</name>
        <dbReference type="ChEBI" id="CHEBI:18420"/>
        <label>1</label>
        <note>catalytic</note>
    </ligand>
</feature>
<comment type="pathway">
    <text evidence="4">Polyol metabolism; myo-inositol biosynthesis; myo-inositol from D-glucose 6-phosphate: step 2/2.</text>
</comment>
<evidence type="ECO:0000256" key="12">
    <source>
        <dbReference type="ARBA" id="ARBA00023136"/>
    </source>
</evidence>
<keyword evidence="9" id="KW-0378">Hydrolase</keyword>
<evidence type="ECO:0000256" key="1">
    <source>
        <dbReference type="ARBA" id="ARBA00001033"/>
    </source>
</evidence>
<feature type="binding site" evidence="14">
    <location>
        <position position="285"/>
    </location>
    <ligand>
        <name>Mg(2+)</name>
        <dbReference type="ChEBI" id="CHEBI:18420"/>
        <label>1</label>
        <note>catalytic</note>
    </ligand>
</feature>
<evidence type="ECO:0000256" key="15">
    <source>
        <dbReference type="SAM" id="Phobius"/>
    </source>
</evidence>
<dbReference type="Proteomes" id="UP000691718">
    <property type="component" value="Unassembled WGS sequence"/>
</dbReference>
<dbReference type="FunFam" id="3.30.540.10:FF:000012">
    <property type="entry name" value="Blast:Putative inositol monophosphatase 3"/>
    <property type="match status" value="1"/>
</dbReference>
<gene>
    <name evidence="16" type="ORF">PAPOLLO_LOCUS3318</name>
</gene>
<evidence type="ECO:0000313" key="17">
    <source>
        <dbReference type="Proteomes" id="UP000691718"/>
    </source>
</evidence>
<evidence type="ECO:0000256" key="13">
    <source>
        <dbReference type="ARBA" id="ARBA00042119"/>
    </source>
</evidence>
<dbReference type="GO" id="GO:0008254">
    <property type="term" value="F:3'-nucleotidase activity"/>
    <property type="evidence" value="ECO:0007669"/>
    <property type="project" value="TreeGrafter"/>
</dbReference>